<feature type="region of interest" description="Disordered" evidence="1">
    <location>
        <begin position="195"/>
        <end position="217"/>
    </location>
</feature>
<protein>
    <submittedName>
        <fullName evidence="2">Uncharacterized protein</fullName>
    </submittedName>
</protein>
<proteinExistence type="predicted"/>
<dbReference type="AlphaFoldDB" id="A0A5N4AV83"/>
<evidence type="ECO:0000313" key="3">
    <source>
        <dbReference type="Proteomes" id="UP000327044"/>
    </source>
</evidence>
<sequence>MEKEQCQFNSFSGPLTLTEIKKALSIKKSPQSIQRRASISDLNPSRNIFFEYPELYLWSKMNLSNGDDDVDLDSSVQVIHDPPIVVSPNISSSSKYIQQISEILQVSDSEKDTTCDNKSGILRLCSDSVIIISDDEESYEQLTTSLNSTQSSLFELKDSGFTNLGSTSTEDVKFNDTIEEMEKFLKEAATYSNETMSPIHPSTPLTKINTSNDKSDSFKKPLSKIPIVTKKNLVKKSPCVTKTPHYKDIVSPVAIYIKNSPHVPLIQNVPTKQLSQKNLFPSQKLPNNDNDWENLLPSVIYAPPRKIQSTSEPSLKLPINIHCHLPTTPRIIKHKGRLAGTNRLDVEEKLVDDGDLSLSVLSELDNTVPLQEISVHTCKELLMMPSKH</sequence>
<dbReference type="InParanoid" id="A0A5N4AV83"/>
<feature type="compositionally biased region" description="Polar residues" evidence="1">
    <location>
        <begin position="203"/>
        <end position="212"/>
    </location>
</feature>
<dbReference type="Proteomes" id="UP000327044">
    <property type="component" value="Unassembled WGS sequence"/>
</dbReference>
<organism evidence="2 3">
    <name type="scientific">Photinus pyralis</name>
    <name type="common">Common eastern firefly</name>
    <name type="synonym">Lampyris pyralis</name>
    <dbReference type="NCBI Taxonomy" id="7054"/>
    <lineage>
        <taxon>Eukaryota</taxon>
        <taxon>Metazoa</taxon>
        <taxon>Ecdysozoa</taxon>
        <taxon>Arthropoda</taxon>
        <taxon>Hexapoda</taxon>
        <taxon>Insecta</taxon>
        <taxon>Pterygota</taxon>
        <taxon>Neoptera</taxon>
        <taxon>Endopterygota</taxon>
        <taxon>Coleoptera</taxon>
        <taxon>Polyphaga</taxon>
        <taxon>Elateriformia</taxon>
        <taxon>Elateroidea</taxon>
        <taxon>Lampyridae</taxon>
        <taxon>Lampyrinae</taxon>
        <taxon>Photinus</taxon>
    </lineage>
</organism>
<accession>A0A5N4AV83</accession>
<evidence type="ECO:0000313" key="2">
    <source>
        <dbReference type="EMBL" id="KAB0801148.1"/>
    </source>
</evidence>
<gene>
    <name evidence="2" type="ORF">PPYR_05502</name>
</gene>
<comment type="caution">
    <text evidence="2">The sequence shown here is derived from an EMBL/GenBank/DDBJ whole genome shotgun (WGS) entry which is preliminary data.</text>
</comment>
<reference evidence="2 3" key="1">
    <citation type="journal article" date="2018" name="Elife">
        <title>Firefly genomes illuminate parallel origins of bioluminescence in beetles.</title>
        <authorList>
            <person name="Fallon T.R."/>
            <person name="Lower S.E."/>
            <person name="Chang C.H."/>
            <person name="Bessho-Uehara M."/>
            <person name="Martin G.J."/>
            <person name="Bewick A.J."/>
            <person name="Behringer M."/>
            <person name="Debat H.J."/>
            <person name="Wong I."/>
            <person name="Day J.C."/>
            <person name="Suvorov A."/>
            <person name="Silva C.J."/>
            <person name="Stanger-Hall K.F."/>
            <person name="Hall D.W."/>
            <person name="Schmitz R.J."/>
            <person name="Nelson D.R."/>
            <person name="Lewis S.M."/>
            <person name="Shigenobu S."/>
            <person name="Bybee S.M."/>
            <person name="Larracuente A.M."/>
            <person name="Oba Y."/>
            <person name="Weng J.K."/>
        </authorList>
    </citation>
    <scope>NUCLEOTIDE SEQUENCE [LARGE SCALE GENOMIC DNA]</scope>
    <source>
        <strain evidence="2">1611_PpyrPB1</strain>
        <tissue evidence="2">Whole body</tissue>
    </source>
</reference>
<name>A0A5N4AV83_PHOPY</name>
<dbReference type="EMBL" id="VVIM01000003">
    <property type="protein sequence ID" value="KAB0801148.1"/>
    <property type="molecule type" value="Genomic_DNA"/>
</dbReference>
<dbReference type="OrthoDB" id="69711at2759"/>
<keyword evidence="3" id="KW-1185">Reference proteome</keyword>
<evidence type="ECO:0000256" key="1">
    <source>
        <dbReference type="SAM" id="MobiDB-lite"/>
    </source>
</evidence>